<keyword evidence="8" id="KW-1185">Reference proteome</keyword>
<accession>A0A4Q4TG55</accession>
<organism evidence="7 8">
    <name type="scientific">Monosporascus ibericus</name>
    <dbReference type="NCBI Taxonomy" id="155417"/>
    <lineage>
        <taxon>Eukaryota</taxon>
        <taxon>Fungi</taxon>
        <taxon>Dikarya</taxon>
        <taxon>Ascomycota</taxon>
        <taxon>Pezizomycotina</taxon>
        <taxon>Sordariomycetes</taxon>
        <taxon>Xylariomycetidae</taxon>
        <taxon>Xylariales</taxon>
        <taxon>Xylariales incertae sedis</taxon>
        <taxon>Monosporascus</taxon>
    </lineage>
</organism>
<dbReference type="OrthoDB" id="4940706at2759"/>
<feature type="region of interest" description="Disordered" evidence="3">
    <location>
        <begin position="3058"/>
        <end position="3097"/>
    </location>
</feature>
<feature type="domain" description="Tc toxin complex TcA C-terminal TcB-binding" evidence="4">
    <location>
        <begin position="2613"/>
        <end position="2907"/>
    </location>
</feature>
<dbReference type="InterPro" id="IPR041079">
    <property type="entry name" value="Neuraminidase-like"/>
</dbReference>
<keyword evidence="1" id="KW-0238">DNA-binding</keyword>
<evidence type="ECO:0000313" key="8">
    <source>
        <dbReference type="Proteomes" id="UP000293360"/>
    </source>
</evidence>
<reference evidence="7 8" key="1">
    <citation type="submission" date="2018-06" db="EMBL/GenBank/DDBJ databases">
        <title>Complete Genomes of Monosporascus.</title>
        <authorList>
            <person name="Robinson A.J."/>
            <person name="Natvig D.O."/>
        </authorList>
    </citation>
    <scope>NUCLEOTIDE SEQUENCE [LARGE SCALE GENOMIC DNA]</scope>
    <source>
        <strain evidence="7 8">CBS 110550</strain>
    </source>
</reference>
<evidence type="ECO:0008006" key="9">
    <source>
        <dbReference type="Google" id="ProtNLM"/>
    </source>
</evidence>
<dbReference type="InterPro" id="IPR040840">
    <property type="entry name" value="TcA_TcB_BD"/>
</dbReference>
<proteinExistence type="predicted"/>
<evidence type="ECO:0000259" key="5">
    <source>
        <dbReference type="Pfam" id="PF18413"/>
    </source>
</evidence>
<feature type="domain" description="Neuraminidase-like" evidence="5">
    <location>
        <begin position="1761"/>
        <end position="1878"/>
    </location>
</feature>
<dbReference type="Pfam" id="PF18276">
    <property type="entry name" value="TcA_TcB_BD"/>
    <property type="match status" value="1"/>
</dbReference>
<dbReference type="InterPro" id="IPR010998">
    <property type="entry name" value="Integrase_recombinase_N"/>
</dbReference>
<evidence type="ECO:0000256" key="1">
    <source>
        <dbReference type="ARBA" id="ARBA00023125"/>
    </source>
</evidence>
<gene>
    <name evidence="7" type="ORF">DL764_004243</name>
</gene>
<dbReference type="EMBL" id="QJNU01000196">
    <property type="protein sequence ID" value="RYP04774.1"/>
    <property type="molecule type" value="Genomic_DNA"/>
</dbReference>
<feature type="domain" description="ABC toxin N-terminal" evidence="6">
    <location>
        <begin position="1570"/>
        <end position="1699"/>
    </location>
</feature>
<sequence>MTDHDEQFLSWVRDVTIKTIECMHQAEIDVQWDRPEVEGLAVLHKPFASLPHWYDLSPRDRLVQGLQGSLDPQYSRTQVLSDKGFEACFNHVFYDEDVEGGSLRVPFWETDNYTDDDITPLKSARAASHGDGWQDILFPWSSGRTAYNLHAIVRIAHKIGKGSPEVLTSDFPWHQLIAMLCYAVFRKGIQPPARRKEHTLSHWIRFSVLPRHAVVGMVALHFLDEAPSVPSELLRVPLGFPIEELELYRLMALTSFLTEEEISLWPTDPTLGLSLEWDAEPNRPTKFALENFVRFLARFSDPAQVGKSGYGVPRCLYAAGARSFSTIAAFESESAFLDAIKGTPYFQKLNQYYASADQYAAGLFNLPPVDSPSFWTELYHDAVNLISLNEVRAQQVVIDMKRYVYGSGISSIDLRDQKDRMEDIRNIMGLDLEEILGQIDDYTCEDCKSIFSPSAYLTELIRFLPSNARSALLQRRPDLDGLLLTCANTHVTLPYLDIVNEIMAEKVWQQYEKALGQNPNPFRSFNTDEDTEVEDLRGTPSNQLPTLSRLESVYTLPPFSVSDSSSTPIWNPSVRLPSVPLKSLPCDIGIREMQLLLDAIKMSRHDLISTFRDPFSHALAKSHDSAMLASGVSDWLDVADIEPNQLDEGQAKAIQRALTAEYLGMLPAEYLAVTQEGFWQLDYWNLQAGKSLGIITSDSNLGKALKPLPPVHYLWGFADKDAMSDLYSLEHGFIGRSGLSYDEYKALVKTHSIGRYNERETGNQLFKDNPYPFHSPFDVQYQLQFDDNEDTDAVFNGIQSFVRLKARTGISVVDLDVALTLWDGYDAVQGRIRPELVSKLACLKEISDMSGVGTSLLLLLWSDLYSTGDAGLIKGLFGNRNIRRIDAKFTEWIERTFYKDKAEDSTEESSKSLGDHIAAISAALGISQGGLLAIAGVAGLDLTTKEIVGGDPILIAAKTRVPIKIPIRPIPPTSSISDNAKLSTKNLSTLSRLVVLGRCFGVAPNQMGLLFDLFPNVLYNGSIDQTGSTLHQKPGRTLQCLRQWKRISEGGLSIDQVHALVQPSTSENNAATNTSGEMATLCFGISTQFLRLEQQFPSKIDSSVPLRHLEALLPHLLSQDSVMQVLAVIQGNATPLEITGDAYGIQAELESYSDDLIPNEKALSLYNYVLPFVLAQEKTAIISKALLEATEAPDTEMLEFGLQMIAGPEGTAESELDTLADAFSSPFEGTEGTWLGHFNPEGNGQYSFRFPTEQSGDVYIDDLSIGWMDAANRQETKPISLSAEKVHKVRLPSAPVELLSWARGTPRAVGSGARNTFLQSTTVDRVATTIQSLGRLFGPIIALSLTIDEVRFWKWHGEERIASGEEVNVSDSTSSDDEIPLPWGSRHAPVNFTELNVSSIEQLCEYASVKKKVTEGGETALNAGSMLSILKAGTQGTVYQISAEVAKLIGPEFDAGVVQILLRIYGGLDPRNSAAWDPSGAPEIDDIVDGPQSSVCNEHTMLQLLRALEPMNRLQVNNIEALKTILSVARPVSDELSWIKSTVMSINLSQLLRTRVDADEWNKTSLPVNDELRRQRRDAMVAVLLRDAELRAAGYTDADSLFEYFYLDVQMDTSLQTSRIKQAISTVHTFVQRAFLGLETGGTDENGKPIYFDEIDRTKWTWLSRYRVWEANRKVLAYPENYISAASLDKKTGPFRALEAALDKKSLSQDTVRRATREYLHSLSELSHLDYIAYDFSTRPASATGPGDSAPSKTVFKKVAMFARTKQQPWRYFYRQRDYYYGWSAWQLVELDVPISLTGDKSADGSWLVPFEHDNGRQLVFLPEVTRAFLTNSEEIQAITGTDVPTPAAAAPIGFDVRIHWSELVNGRWKPLKTFQNSTIRIDLSGKNVGEIITRLFFTTELIDGEDRVDIMVWGVDNVASNASGYSHFGTWSVFLNQMDASFVNHQAPENPSTQESGTFGLGGSTLPLVAFNTIHLSDTESRVIPTQLEPDQSIEDAAVQISKGPIDSYEPSMTIVDTEDVDKSVTEVLAVTKINKWLGASKRQDGDDLTGTFGVVSDPEKGASVSEFGGITSTEEPDGAYDFDIDSRPYSMYYWEIGLFIPMLAADKFLQNQQFDDALAAIQAIFDPRSPGTGVGQPNWKFAPFKAVAETSPQTLVESFRVFKPTGRHLEVWSDRPFQAHVFARARIQTYMSWVVMKYVEIFLAYGDFYFRQDTMESIPLAIQCYIEATQALGKRPLLFPRPKKPANTLIDIRNGSDTTGVEVILEVMKEVLSEPGADEYGNEERESWLGAKTLASTYFCMPQNPKLGQLRDTIDDRLFKIRHSMDINGNVRALALFQPAINPAAFVAAVAGGSLQLSNVLAELDAPLVNVRFARLVAKAEDICKFGLQHLGQLLLGNMEAKDANELANIVARQNRETEELKLVMTKIQLESAQQTREVLMAKRKNLEQQLRDYLALIGPHSGSKIPDENQGFLAIDTGISKEFDETDNTREDPTGFTRFTKLEAEGDALVNAIGEAKSDQAWNQMWCEFISAFMPEIGFEFGITVNYDLDNGIRSMGQFLWNDMQRQVEEDSAARDLKYLAAGRRERLRGWRMAANTLGHDMMELDRAVRVQDKLIEYASKEIGLQESNLASAVELETFQRTRTTNADFYGWMQRAVGDVYFQAYNIAYDLAKKAERAYFFEKGLSRDDDGVKPIIESYWDATNNGLLAGERLLAALHKLEEAFEETRGFDFEVTKKISLKKLAPNALEALKGGEHTITFELPEELFDRDFPGHYKRRIKTVSLTVRRSNDEADEDESSDLAATLTLASHKTRVSTSLDGGYPEGEGDSDVRFRREATPINSIAVSDADGGCGTLTFGAGADGGITGGYMPFEGAGVVSSWVLEVSEHTGYDVTGIEDVVVRMRPGAASAPATTTTSTTPAAPELGLSYLTHQDSSNNRLALNARNNAELRANAQKILSMIQDARPRNTLAAYEPKQQEFRSFCERKQYQDADTVTEDKLLLFLVEEVADRPLRAKSRKAGDDIPQEATRLAWRSVRSYTTAITDLYRTQKALGMNMHPSPREDNVREYLKSLQRRDAQQDKASYADKGRDTLG</sequence>
<name>A0A4Q4TG55_9PEZI</name>
<dbReference type="GO" id="GO:0003677">
    <property type="term" value="F:DNA binding"/>
    <property type="evidence" value="ECO:0007669"/>
    <property type="project" value="UniProtKB-KW"/>
</dbReference>
<dbReference type="Pfam" id="PF20220">
    <property type="entry name" value="ABC_toxin_N"/>
    <property type="match status" value="1"/>
</dbReference>
<dbReference type="Gene3D" id="1.10.150.130">
    <property type="match status" value="1"/>
</dbReference>
<protein>
    <recommendedName>
        <fullName evidence="9">PA14 domain-containing protein</fullName>
    </recommendedName>
</protein>
<evidence type="ECO:0000256" key="2">
    <source>
        <dbReference type="SAM" id="Coils"/>
    </source>
</evidence>
<comment type="caution">
    <text evidence="7">The sequence shown here is derived from an EMBL/GenBank/DDBJ whole genome shotgun (WGS) entry which is preliminary data.</text>
</comment>
<feature type="compositionally biased region" description="Basic and acidic residues" evidence="3">
    <location>
        <begin position="3063"/>
        <end position="3097"/>
    </location>
</feature>
<keyword evidence="2" id="KW-0175">Coiled coil</keyword>
<dbReference type="Pfam" id="PF18413">
    <property type="entry name" value="Neuraminidase"/>
    <property type="match status" value="1"/>
</dbReference>
<evidence type="ECO:0000259" key="4">
    <source>
        <dbReference type="Pfam" id="PF18276"/>
    </source>
</evidence>
<dbReference type="Proteomes" id="UP000293360">
    <property type="component" value="Unassembled WGS sequence"/>
</dbReference>
<evidence type="ECO:0000256" key="3">
    <source>
        <dbReference type="SAM" id="MobiDB-lite"/>
    </source>
</evidence>
<evidence type="ECO:0000259" key="6">
    <source>
        <dbReference type="Pfam" id="PF20220"/>
    </source>
</evidence>
<dbReference type="STRING" id="155417.A0A4Q4TG55"/>
<dbReference type="InterPro" id="IPR046839">
    <property type="entry name" value="ABC_toxin_N"/>
</dbReference>
<evidence type="ECO:0000313" key="7">
    <source>
        <dbReference type="EMBL" id="RYP04774.1"/>
    </source>
</evidence>
<feature type="coiled-coil region" evidence="2">
    <location>
        <begin position="2432"/>
        <end position="2459"/>
    </location>
</feature>